<accession>A0A7C1W4Z8</accession>
<keyword evidence="2" id="KW-0472">Membrane</keyword>
<keyword evidence="2" id="KW-0812">Transmembrane</keyword>
<keyword evidence="1" id="KW-1278">Translocase</keyword>
<gene>
    <name evidence="4" type="ORF">ENI26_12720</name>
</gene>
<name>A0A7C1W4Z8_9GAMM</name>
<dbReference type="InterPro" id="IPR007029">
    <property type="entry name" value="YHS_dom"/>
</dbReference>
<dbReference type="AlphaFoldDB" id="A0A7C1W4Z8"/>
<dbReference type="GO" id="GO:0043682">
    <property type="term" value="F:P-type divalent copper transporter activity"/>
    <property type="evidence" value="ECO:0007669"/>
    <property type="project" value="TreeGrafter"/>
</dbReference>
<dbReference type="PANTHER" id="PTHR43520">
    <property type="entry name" value="ATP7, ISOFORM B"/>
    <property type="match status" value="1"/>
</dbReference>
<dbReference type="GO" id="GO:0055070">
    <property type="term" value="P:copper ion homeostasis"/>
    <property type="evidence" value="ECO:0007669"/>
    <property type="project" value="TreeGrafter"/>
</dbReference>
<dbReference type="Proteomes" id="UP000886384">
    <property type="component" value="Unassembled WGS sequence"/>
</dbReference>
<organism evidence="4">
    <name type="scientific">Methylophaga aminisulfidivorans</name>
    <dbReference type="NCBI Taxonomy" id="230105"/>
    <lineage>
        <taxon>Bacteria</taxon>
        <taxon>Pseudomonadati</taxon>
        <taxon>Pseudomonadota</taxon>
        <taxon>Gammaproteobacteria</taxon>
        <taxon>Thiotrichales</taxon>
        <taxon>Piscirickettsiaceae</taxon>
        <taxon>Methylophaga</taxon>
    </lineage>
</organism>
<feature type="domain" description="TRASH" evidence="3">
    <location>
        <begin position="4"/>
        <end position="42"/>
    </location>
</feature>
<reference evidence="4" key="1">
    <citation type="journal article" date="2020" name="mSystems">
        <title>Genome- and Community-Level Interaction Insights into Carbon Utilization and Element Cycling Functions of Hydrothermarchaeota in Hydrothermal Sediment.</title>
        <authorList>
            <person name="Zhou Z."/>
            <person name="Liu Y."/>
            <person name="Xu W."/>
            <person name="Pan J."/>
            <person name="Luo Z.H."/>
            <person name="Li M."/>
        </authorList>
    </citation>
    <scope>NUCLEOTIDE SEQUENCE [LARGE SCALE GENOMIC DNA]</scope>
    <source>
        <strain evidence="4">HyVt-380</strain>
    </source>
</reference>
<dbReference type="SMART" id="SM00746">
    <property type="entry name" value="TRASH"/>
    <property type="match status" value="1"/>
</dbReference>
<evidence type="ECO:0000256" key="2">
    <source>
        <dbReference type="SAM" id="Phobius"/>
    </source>
</evidence>
<dbReference type="EMBL" id="DRHY01000295">
    <property type="protein sequence ID" value="HEC75215.1"/>
    <property type="molecule type" value="Genomic_DNA"/>
</dbReference>
<feature type="transmembrane region" description="Helical" evidence="2">
    <location>
        <begin position="259"/>
        <end position="277"/>
    </location>
</feature>
<feature type="transmembrane region" description="Helical" evidence="2">
    <location>
        <begin position="220"/>
        <end position="247"/>
    </location>
</feature>
<feature type="transmembrane region" description="Helical" evidence="2">
    <location>
        <begin position="155"/>
        <end position="175"/>
    </location>
</feature>
<comment type="caution">
    <text evidence="4">The sequence shown here is derived from an EMBL/GenBank/DDBJ whole genome shotgun (WGS) entry which is preliminary data.</text>
</comment>
<dbReference type="PANTHER" id="PTHR43520:SF8">
    <property type="entry name" value="P-TYPE CU(+) TRANSPORTER"/>
    <property type="match status" value="1"/>
</dbReference>
<proteinExistence type="predicted"/>
<feature type="non-terminal residue" evidence="4">
    <location>
        <position position="320"/>
    </location>
</feature>
<dbReference type="Pfam" id="PF19335">
    <property type="entry name" value="HMBD"/>
    <property type="match status" value="2"/>
</dbReference>
<evidence type="ECO:0000313" key="4">
    <source>
        <dbReference type="EMBL" id="HEC75215.1"/>
    </source>
</evidence>
<dbReference type="GO" id="GO:0016020">
    <property type="term" value="C:membrane"/>
    <property type="evidence" value="ECO:0007669"/>
    <property type="project" value="TreeGrafter"/>
</dbReference>
<protein>
    <submittedName>
        <fullName evidence="4">YHS domain-containing protein</fullName>
    </submittedName>
</protein>
<dbReference type="InterPro" id="IPR045800">
    <property type="entry name" value="HMBD"/>
</dbReference>
<dbReference type="Pfam" id="PF04945">
    <property type="entry name" value="YHS"/>
    <property type="match status" value="1"/>
</dbReference>
<dbReference type="GO" id="GO:0005507">
    <property type="term" value="F:copper ion binding"/>
    <property type="evidence" value="ECO:0007669"/>
    <property type="project" value="TreeGrafter"/>
</dbReference>
<evidence type="ECO:0000256" key="1">
    <source>
        <dbReference type="ARBA" id="ARBA00022967"/>
    </source>
</evidence>
<feature type="transmembrane region" description="Helical" evidence="2">
    <location>
        <begin position="187"/>
        <end position="208"/>
    </location>
</feature>
<dbReference type="InterPro" id="IPR011017">
    <property type="entry name" value="TRASH_dom"/>
</dbReference>
<evidence type="ECO:0000259" key="3">
    <source>
        <dbReference type="SMART" id="SM00746"/>
    </source>
</evidence>
<keyword evidence="2" id="KW-1133">Transmembrane helix</keyword>
<sequence>MATDPVCGMQVNEAAAKYKTVLDHTSYYFCCQSCLTKFESAPNHYLLTTSGNCCSGKSSSSEKPRHTEHNHSGDYICPMCEGVRQQGPGSCPKCGMALEPESPTAASQKTAYTCPMHPEVIKDEPGDCPKCGMALEATTIEETDNTEYKDILKRFIVGGLLALPVFIIAMLSEMAPTLLPTSVTLKQWYFLEAILATPVVFWAGWPFLVRAVQSLKTGYFNMFTLIGLGVSVAWTYSMVALLLPGIFPSTMQQSGTVPVFFEAAAVITVLVLLGQVLELKARSQTNQAISLLMGLVPKTARKVTESGQENDIPIEDVVVG</sequence>